<keyword evidence="22" id="KW-1185">Reference proteome</keyword>
<evidence type="ECO:0000256" key="3">
    <source>
        <dbReference type="ARBA" id="ARBA00012517"/>
    </source>
</evidence>
<feature type="domain" description="HMA" evidence="20">
    <location>
        <begin position="8"/>
        <end position="74"/>
    </location>
</feature>
<comment type="subcellular location">
    <subcellularLocation>
        <location evidence="1">Cell membrane</location>
        <topology evidence="1">Multi-pass membrane protein</topology>
    </subcellularLocation>
</comment>
<dbReference type="InterPro" id="IPR006121">
    <property type="entry name" value="HMA_dom"/>
</dbReference>
<feature type="transmembrane region" description="Helical" evidence="19">
    <location>
        <begin position="129"/>
        <end position="150"/>
    </location>
</feature>
<dbReference type="InterPro" id="IPR001757">
    <property type="entry name" value="P_typ_ATPase"/>
</dbReference>
<evidence type="ECO:0000256" key="10">
    <source>
        <dbReference type="ARBA" id="ARBA00022796"/>
    </source>
</evidence>
<feature type="transmembrane region" description="Helical" evidence="19">
    <location>
        <begin position="687"/>
        <end position="704"/>
    </location>
</feature>
<feature type="transmembrane region" description="Helical" evidence="19">
    <location>
        <begin position="162"/>
        <end position="181"/>
    </location>
</feature>
<dbReference type="SFLD" id="SFLDS00003">
    <property type="entry name" value="Haloacid_Dehalogenase"/>
    <property type="match status" value="1"/>
</dbReference>
<dbReference type="NCBIfam" id="TIGR01494">
    <property type="entry name" value="ATPase_P-type"/>
    <property type="match status" value="1"/>
</dbReference>
<dbReference type="InterPro" id="IPR017969">
    <property type="entry name" value="Heavy-metal-associated_CS"/>
</dbReference>
<dbReference type="PROSITE" id="PS50846">
    <property type="entry name" value="HMA_2"/>
    <property type="match status" value="1"/>
</dbReference>
<reference evidence="21 22" key="1">
    <citation type="submission" date="2024-04" db="EMBL/GenBank/DDBJ databases">
        <title>draft genome sequnece of Paenibacillus filicis.</title>
        <authorList>
            <person name="Kim D.-U."/>
        </authorList>
    </citation>
    <scope>NUCLEOTIDE SEQUENCE [LARGE SCALE GENOMIC DNA]</scope>
    <source>
        <strain evidence="21 22">KACC14197</strain>
    </source>
</reference>
<feature type="transmembrane region" description="Helical" evidence="19">
    <location>
        <begin position="346"/>
        <end position="368"/>
    </location>
</feature>
<evidence type="ECO:0000256" key="13">
    <source>
        <dbReference type="ARBA" id="ARBA00022967"/>
    </source>
</evidence>
<dbReference type="PROSITE" id="PS00154">
    <property type="entry name" value="ATPASE_E1_E2"/>
    <property type="match status" value="1"/>
</dbReference>
<dbReference type="NCBIfam" id="TIGR01525">
    <property type="entry name" value="ATPase-IB_hvy"/>
    <property type="match status" value="1"/>
</dbReference>
<dbReference type="InterPro" id="IPR023299">
    <property type="entry name" value="ATPase_P-typ_cyto_dom_N"/>
</dbReference>
<dbReference type="InterPro" id="IPR027256">
    <property type="entry name" value="P-typ_ATPase_IB"/>
</dbReference>
<gene>
    <name evidence="21" type="ORF">WMW72_29220</name>
</gene>
<keyword evidence="15" id="KW-0186">Copper</keyword>
<keyword evidence="4" id="KW-0813">Transport</keyword>
<dbReference type="Gene3D" id="3.40.50.1000">
    <property type="entry name" value="HAD superfamily/HAD-like"/>
    <property type="match status" value="1"/>
</dbReference>
<dbReference type="PRINTS" id="PR00119">
    <property type="entry name" value="CATATPASE"/>
</dbReference>
<evidence type="ECO:0000256" key="8">
    <source>
        <dbReference type="ARBA" id="ARBA00022723"/>
    </source>
</evidence>
<dbReference type="PRINTS" id="PR00942">
    <property type="entry name" value="CUATPASEI"/>
</dbReference>
<dbReference type="RefSeq" id="WP_341419122.1">
    <property type="nucleotide sequence ID" value="NZ_JBBPCC010000025.1"/>
</dbReference>
<dbReference type="Pfam" id="PF00702">
    <property type="entry name" value="Hydrolase"/>
    <property type="match status" value="1"/>
</dbReference>
<dbReference type="PROSITE" id="PS01047">
    <property type="entry name" value="HMA_1"/>
    <property type="match status" value="1"/>
</dbReference>
<dbReference type="PANTHER" id="PTHR43520:SF5">
    <property type="entry name" value="CATION-TRANSPORTING P-TYPE ATPASE-RELATED"/>
    <property type="match status" value="1"/>
</dbReference>
<protein>
    <recommendedName>
        <fullName evidence="3">P-type Cu(+) transporter</fullName>
        <ecNumber evidence="3">7.2.2.8</ecNumber>
    </recommendedName>
</protein>
<dbReference type="Gene3D" id="3.30.70.100">
    <property type="match status" value="1"/>
</dbReference>
<evidence type="ECO:0000256" key="19">
    <source>
        <dbReference type="RuleBase" id="RU362081"/>
    </source>
</evidence>
<keyword evidence="13" id="KW-1278">Translocase</keyword>
<evidence type="ECO:0000313" key="22">
    <source>
        <dbReference type="Proteomes" id="UP001469365"/>
    </source>
</evidence>
<dbReference type="InterPro" id="IPR008250">
    <property type="entry name" value="ATPase_P-typ_transduc_dom_A_sf"/>
</dbReference>
<evidence type="ECO:0000256" key="15">
    <source>
        <dbReference type="ARBA" id="ARBA00023008"/>
    </source>
</evidence>
<keyword evidence="5 19" id="KW-1003">Cell membrane</keyword>
<dbReference type="SFLD" id="SFLDF00027">
    <property type="entry name" value="p-type_atpase"/>
    <property type="match status" value="1"/>
</dbReference>
<dbReference type="InterPro" id="IPR018303">
    <property type="entry name" value="ATPase_P-typ_P_site"/>
</dbReference>
<dbReference type="Pfam" id="PF00403">
    <property type="entry name" value="HMA"/>
    <property type="match status" value="1"/>
</dbReference>
<evidence type="ECO:0000256" key="1">
    <source>
        <dbReference type="ARBA" id="ARBA00004651"/>
    </source>
</evidence>
<evidence type="ECO:0000256" key="2">
    <source>
        <dbReference type="ARBA" id="ARBA00006024"/>
    </source>
</evidence>
<feature type="transmembrane region" description="Helical" evidence="19">
    <location>
        <begin position="98"/>
        <end position="117"/>
    </location>
</feature>
<keyword evidence="8 19" id="KW-0479">Metal-binding</keyword>
<keyword evidence="11 19" id="KW-0067">ATP-binding</keyword>
<comment type="similarity">
    <text evidence="2 19">Belongs to the cation transport ATPase (P-type) (TC 3.A.3) family. Type IB subfamily.</text>
</comment>
<accession>A0ABU9DV43</accession>
<organism evidence="21 22">
    <name type="scientific">Paenibacillus filicis</name>
    <dbReference type="NCBI Taxonomy" id="669464"/>
    <lineage>
        <taxon>Bacteria</taxon>
        <taxon>Bacillati</taxon>
        <taxon>Bacillota</taxon>
        <taxon>Bacilli</taxon>
        <taxon>Bacillales</taxon>
        <taxon>Paenibacillaceae</taxon>
        <taxon>Paenibacillus</taxon>
    </lineage>
</organism>
<comment type="catalytic activity">
    <reaction evidence="18">
        <text>Cu(+)(in) + ATP + H2O = Cu(+)(out) + ADP + phosphate + H(+)</text>
        <dbReference type="Rhea" id="RHEA:25792"/>
        <dbReference type="ChEBI" id="CHEBI:15377"/>
        <dbReference type="ChEBI" id="CHEBI:15378"/>
        <dbReference type="ChEBI" id="CHEBI:30616"/>
        <dbReference type="ChEBI" id="CHEBI:43474"/>
        <dbReference type="ChEBI" id="CHEBI:49552"/>
        <dbReference type="ChEBI" id="CHEBI:456216"/>
        <dbReference type="EC" id="7.2.2.8"/>
    </reaction>
</comment>
<evidence type="ECO:0000256" key="16">
    <source>
        <dbReference type="ARBA" id="ARBA00023065"/>
    </source>
</evidence>
<keyword evidence="10" id="KW-0187">Copper transport</keyword>
<dbReference type="Gene3D" id="3.40.1110.10">
    <property type="entry name" value="Calcium-transporting ATPase, cytoplasmic domain N"/>
    <property type="match status" value="1"/>
</dbReference>
<dbReference type="PRINTS" id="PR00943">
    <property type="entry name" value="CUATPASE"/>
</dbReference>
<evidence type="ECO:0000256" key="9">
    <source>
        <dbReference type="ARBA" id="ARBA00022741"/>
    </source>
</evidence>
<evidence type="ECO:0000256" key="4">
    <source>
        <dbReference type="ARBA" id="ARBA00022448"/>
    </source>
</evidence>
<evidence type="ECO:0000256" key="6">
    <source>
        <dbReference type="ARBA" id="ARBA00022553"/>
    </source>
</evidence>
<dbReference type="InterPro" id="IPR044492">
    <property type="entry name" value="P_typ_ATPase_HD_dom"/>
</dbReference>
<dbReference type="InterPro" id="IPR023214">
    <property type="entry name" value="HAD_sf"/>
</dbReference>
<evidence type="ECO:0000259" key="20">
    <source>
        <dbReference type="PROSITE" id="PS50846"/>
    </source>
</evidence>
<dbReference type="SUPFAM" id="SSF81653">
    <property type="entry name" value="Calcium ATPase, transduction domain A"/>
    <property type="match status" value="1"/>
</dbReference>
<dbReference type="SUPFAM" id="SSF81665">
    <property type="entry name" value="Calcium ATPase, transmembrane domain M"/>
    <property type="match status" value="1"/>
</dbReference>
<feature type="transmembrane region" description="Helical" evidence="19">
    <location>
        <begin position="193"/>
        <end position="212"/>
    </location>
</feature>
<evidence type="ECO:0000256" key="11">
    <source>
        <dbReference type="ARBA" id="ARBA00022840"/>
    </source>
</evidence>
<dbReference type="SUPFAM" id="SSF55008">
    <property type="entry name" value="HMA, heavy metal-associated domain"/>
    <property type="match status" value="1"/>
</dbReference>
<dbReference type="PANTHER" id="PTHR43520">
    <property type="entry name" value="ATP7, ISOFORM B"/>
    <property type="match status" value="1"/>
</dbReference>
<keyword evidence="14 19" id="KW-1133">Transmembrane helix</keyword>
<dbReference type="InterPro" id="IPR036412">
    <property type="entry name" value="HAD-like_sf"/>
</dbReference>
<dbReference type="NCBIfam" id="TIGR01511">
    <property type="entry name" value="ATPase-IB1_Cu"/>
    <property type="match status" value="1"/>
</dbReference>
<keyword evidence="6" id="KW-0597">Phosphoprotein</keyword>
<evidence type="ECO:0000256" key="5">
    <source>
        <dbReference type="ARBA" id="ARBA00022475"/>
    </source>
</evidence>
<keyword evidence="16" id="KW-0406">Ion transport</keyword>
<proteinExistence type="inferred from homology"/>
<dbReference type="Gene3D" id="2.70.150.10">
    <property type="entry name" value="Calcium-transporting ATPase, cytoplasmic transduction domain A"/>
    <property type="match status" value="1"/>
</dbReference>
<keyword evidence="12" id="KW-0460">Magnesium</keyword>
<feature type="transmembrane region" description="Helical" evidence="19">
    <location>
        <begin position="380"/>
        <end position="403"/>
    </location>
</feature>
<name>A0ABU9DV43_9BACL</name>
<dbReference type="SFLD" id="SFLDG00002">
    <property type="entry name" value="C1.7:_P-type_atpase_like"/>
    <property type="match status" value="1"/>
</dbReference>
<dbReference type="Pfam" id="PF00122">
    <property type="entry name" value="E1-E2_ATPase"/>
    <property type="match status" value="1"/>
</dbReference>
<dbReference type="Proteomes" id="UP001469365">
    <property type="component" value="Unassembled WGS sequence"/>
</dbReference>
<evidence type="ECO:0000256" key="14">
    <source>
        <dbReference type="ARBA" id="ARBA00022989"/>
    </source>
</evidence>
<dbReference type="InterPro" id="IPR059000">
    <property type="entry name" value="ATPase_P-type_domA"/>
</dbReference>
<evidence type="ECO:0000256" key="18">
    <source>
        <dbReference type="ARBA" id="ARBA00049289"/>
    </source>
</evidence>
<comment type="caution">
    <text evidence="21">The sequence shown here is derived from an EMBL/GenBank/DDBJ whole genome shotgun (WGS) entry which is preliminary data.</text>
</comment>
<keyword evidence="9 19" id="KW-0547">Nucleotide-binding</keyword>
<keyword evidence="17 19" id="KW-0472">Membrane</keyword>
<sequence>MNADLPHEKATLRIQGMTCSACATRIENGLSKLPGVASAFVNLPLEAAYLRYNSSQIEVAQITERIRQLGFAVALSEEGRSGELPAKQGGAADCRNRFLGSLLLTLPLLWPMLQHVPWTADWWVPSWVALPWTQLALATIIQLVWGLPFLEGAWRSLRRGAANMEVLIAIGTTAAYLYSHYLVFRPPVEGHPALYFETSAVLITVVWLGKWLEAHSRQRAQASMQHKRSLLPASACKEVNGEEEEIASALLRKGDVIVLSAGDTVPADALVVEGGGLADEASLNGESLPRELREGDRVWAGARVTSGMLKARVEQAGAQSSLGKVIRALEEAQGLKLSLQAHADRAAAWFVPIVLGLAAASALAWYVLGRPGDAGYALRVGIAVLVCACPCAVGMAAPLSVFIGSRRAAERGILFRSGAAMEALQRVDTMVLDKTGTLTQGIPVVTGWLRGPHAPGDLLRLVASVEQRCEHPIAGAFVREAGKQGIVLLPASEVEELPGLGVQGRVGERRVVVGSGRLMSQLGIRCPESDLLRQWEEQGRTVMHIAVEGAWVGAAAMADALRTDAASALRRLRKSGLRTVLATGDGSRAAWHAARLAGIGDIRSNCLPADKLAIVREWGERGHRVVMVGDGLNDAAAMAAAHSSIAVVNATEAAREAADVHVLRADFDAVREAVDISRQTVRNIKQNLGWAFAYNALILPLAVAGHIEPWAAGAAMTASSLTVTLNALRLHARLRTPRSNTERGEMSLVIQMGKHK</sequence>
<dbReference type="InterPro" id="IPR036163">
    <property type="entry name" value="HMA_dom_sf"/>
</dbReference>
<dbReference type="SUPFAM" id="SSF56784">
    <property type="entry name" value="HAD-like"/>
    <property type="match status" value="1"/>
</dbReference>
<dbReference type="EC" id="7.2.2.8" evidence="3"/>
<evidence type="ECO:0000256" key="12">
    <source>
        <dbReference type="ARBA" id="ARBA00022842"/>
    </source>
</evidence>
<dbReference type="CDD" id="cd00371">
    <property type="entry name" value="HMA"/>
    <property type="match status" value="1"/>
</dbReference>
<dbReference type="EMBL" id="JBBPCC010000025">
    <property type="protein sequence ID" value="MEK8131997.1"/>
    <property type="molecule type" value="Genomic_DNA"/>
</dbReference>
<evidence type="ECO:0000313" key="21">
    <source>
        <dbReference type="EMBL" id="MEK8131997.1"/>
    </source>
</evidence>
<evidence type="ECO:0000256" key="7">
    <source>
        <dbReference type="ARBA" id="ARBA00022692"/>
    </source>
</evidence>
<keyword evidence="7 19" id="KW-0812">Transmembrane</keyword>
<evidence type="ECO:0000256" key="17">
    <source>
        <dbReference type="ARBA" id="ARBA00023136"/>
    </source>
</evidence>
<dbReference type="InterPro" id="IPR023298">
    <property type="entry name" value="ATPase_P-typ_TM_dom_sf"/>
</dbReference>
<feature type="transmembrane region" description="Helical" evidence="19">
    <location>
        <begin position="710"/>
        <end position="728"/>
    </location>
</feature>